<reference evidence="1 2" key="1">
    <citation type="journal article" date="2021" name="Hortic Res">
        <title>High-quality reference genome and annotation aids understanding of berry development for evergreen blueberry (Vaccinium darrowii).</title>
        <authorList>
            <person name="Yu J."/>
            <person name="Hulse-Kemp A.M."/>
            <person name="Babiker E."/>
            <person name="Staton M."/>
        </authorList>
    </citation>
    <scope>NUCLEOTIDE SEQUENCE [LARGE SCALE GENOMIC DNA]</scope>
    <source>
        <strain evidence="2">cv. NJ 8807/NJ 8810</strain>
        <tissue evidence="1">Young leaf</tissue>
    </source>
</reference>
<comment type="caution">
    <text evidence="1">The sequence shown here is derived from an EMBL/GenBank/DDBJ whole genome shotgun (WGS) entry which is preliminary data.</text>
</comment>
<accession>A0ACB7ZCM7</accession>
<sequence>MAQLSSFSKALTVLFFVVVAVFSATTASVQGVEMAPAPAPSTESGSAYSLPIPGAILLSSLILSLIALVKH</sequence>
<protein>
    <submittedName>
        <fullName evidence="1">Uncharacterized protein</fullName>
    </submittedName>
</protein>
<organism evidence="1 2">
    <name type="scientific">Vaccinium darrowii</name>
    <dbReference type="NCBI Taxonomy" id="229202"/>
    <lineage>
        <taxon>Eukaryota</taxon>
        <taxon>Viridiplantae</taxon>
        <taxon>Streptophyta</taxon>
        <taxon>Embryophyta</taxon>
        <taxon>Tracheophyta</taxon>
        <taxon>Spermatophyta</taxon>
        <taxon>Magnoliopsida</taxon>
        <taxon>eudicotyledons</taxon>
        <taxon>Gunneridae</taxon>
        <taxon>Pentapetalae</taxon>
        <taxon>asterids</taxon>
        <taxon>Ericales</taxon>
        <taxon>Ericaceae</taxon>
        <taxon>Vaccinioideae</taxon>
        <taxon>Vaccinieae</taxon>
        <taxon>Vaccinium</taxon>
    </lineage>
</organism>
<name>A0ACB7ZCM7_9ERIC</name>
<dbReference type="EMBL" id="CM037162">
    <property type="protein sequence ID" value="KAH7863178.1"/>
    <property type="molecule type" value="Genomic_DNA"/>
</dbReference>
<evidence type="ECO:0000313" key="2">
    <source>
        <dbReference type="Proteomes" id="UP000828048"/>
    </source>
</evidence>
<evidence type="ECO:0000313" key="1">
    <source>
        <dbReference type="EMBL" id="KAH7863178.1"/>
    </source>
</evidence>
<dbReference type="Proteomes" id="UP000828048">
    <property type="component" value="Chromosome 12"/>
</dbReference>
<proteinExistence type="predicted"/>
<keyword evidence="2" id="KW-1185">Reference proteome</keyword>
<gene>
    <name evidence="1" type="ORF">Vadar_014349</name>
</gene>